<evidence type="ECO:0000313" key="1">
    <source>
        <dbReference type="EMBL" id="SVC26045.1"/>
    </source>
</evidence>
<name>A0A382KR42_9ZZZZ</name>
<accession>A0A382KR42</accession>
<reference evidence="1" key="1">
    <citation type="submission" date="2018-05" db="EMBL/GenBank/DDBJ databases">
        <authorList>
            <person name="Lanie J.A."/>
            <person name="Ng W.-L."/>
            <person name="Kazmierczak K.M."/>
            <person name="Andrzejewski T.M."/>
            <person name="Davidsen T.M."/>
            <person name="Wayne K.J."/>
            <person name="Tettelin H."/>
            <person name="Glass J.I."/>
            <person name="Rusch D."/>
            <person name="Podicherti R."/>
            <person name="Tsui H.-C.T."/>
            <person name="Winkler M.E."/>
        </authorList>
    </citation>
    <scope>NUCLEOTIDE SEQUENCE</scope>
</reference>
<dbReference type="EMBL" id="UINC01081824">
    <property type="protein sequence ID" value="SVC26045.1"/>
    <property type="molecule type" value="Genomic_DNA"/>
</dbReference>
<proteinExistence type="predicted"/>
<organism evidence="1">
    <name type="scientific">marine metagenome</name>
    <dbReference type="NCBI Taxonomy" id="408172"/>
    <lineage>
        <taxon>unclassified sequences</taxon>
        <taxon>metagenomes</taxon>
        <taxon>ecological metagenomes</taxon>
    </lineage>
</organism>
<protein>
    <submittedName>
        <fullName evidence="1">Uncharacterized protein</fullName>
    </submittedName>
</protein>
<feature type="non-terminal residue" evidence="1">
    <location>
        <position position="30"/>
    </location>
</feature>
<sequence length="30" mass="3478">MRALDIAETLKSLYNSDSFTETLVDFERVL</sequence>
<gene>
    <name evidence="1" type="ORF">METZ01_LOCUS278899</name>
</gene>
<dbReference type="AlphaFoldDB" id="A0A382KR42"/>